<evidence type="ECO:0000313" key="2">
    <source>
        <dbReference type="EMBL" id="KAF2768869.1"/>
    </source>
</evidence>
<keyword evidence="1" id="KW-0732">Signal</keyword>
<dbReference type="EMBL" id="ML995840">
    <property type="protein sequence ID" value="KAF2768869.1"/>
    <property type="molecule type" value="Genomic_DNA"/>
</dbReference>
<organism evidence="2 3">
    <name type="scientific">Teratosphaeria nubilosa</name>
    <dbReference type="NCBI Taxonomy" id="161662"/>
    <lineage>
        <taxon>Eukaryota</taxon>
        <taxon>Fungi</taxon>
        <taxon>Dikarya</taxon>
        <taxon>Ascomycota</taxon>
        <taxon>Pezizomycotina</taxon>
        <taxon>Dothideomycetes</taxon>
        <taxon>Dothideomycetidae</taxon>
        <taxon>Mycosphaerellales</taxon>
        <taxon>Teratosphaeriaceae</taxon>
        <taxon>Teratosphaeria</taxon>
    </lineage>
</organism>
<proteinExistence type="predicted"/>
<reference evidence="2" key="1">
    <citation type="journal article" date="2020" name="Stud. Mycol.">
        <title>101 Dothideomycetes genomes: a test case for predicting lifestyles and emergence of pathogens.</title>
        <authorList>
            <person name="Haridas S."/>
            <person name="Albert R."/>
            <person name="Binder M."/>
            <person name="Bloem J."/>
            <person name="Labutti K."/>
            <person name="Salamov A."/>
            <person name="Andreopoulos B."/>
            <person name="Baker S."/>
            <person name="Barry K."/>
            <person name="Bills G."/>
            <person name="Bluhm B."/>
            <person name="Cannon C."/>
            <person name="Castanera R."/>
            <person name="Culley D."/>
            <person name="Daum C."/>
            <person name="Ezra D."/>
            <person name="Gonzalez J."/>
            <person name="Henrissat B."/>
            <person name="Kuo A."/>
            <person name="Liang C."/>
            <person name="Lipzen A."/>
            <person name="Lutzoni F."/>
            <person name="Magnuson J."/>
            <person name="Mondo S."/>
            <person name="Nolan M."/>
            <person name="Ohm R."/>
            <person name="Pangilinan J."/>
            <person name="Park H.-J."/>
            <person name="Ramirez L."/>
            <person name="Alfaro M."/>
            <person name="Sun H."/>
            <person name="Tritt A."/>
            <person name="Yoshinaga Y."/>
            <person name="Zwiers L.-H."/>
            <person name="Turgeon B."/>
            <person name="Goodwin S."/>
            <person name="Spatafora J."/>
            <person name="Crous P."/>
            <person name="Grigoriev I."/>
        </authorList>
    </citation>
    <scope>NUCLEOTIDE SEQUENCE</scope>
    <source>
        <strain evidence="2">CBS 116005</strain>
    </source>
</reference>
<evidence type="ECO:0000256" key="1">
    <source>
        <dbReference type="SAM" id="SignalP"/>
    </source>
</evidence>
<feature type="signal peptide" evidence="1">
    <location>
        <begin position="1"/>
        <end position="25"/>
    </location>
</feature>
<keyword evidence="3" id="KW-1185">Reference proteome</keyword>
<evidence type="ECO:0000313" key="3">
    <source>
        <dbReference type="Proteomes" id="UP000799436"/>
    </source>
</evidence>
<dbReference type="AlphaFoldDB" id="A0A6G1L8H7"/>
<gene>
    <name evidence="2" type="ORF">EJ03DRAFT_327990</name>
</gene>
<feature type="chain" id="PRO_5026218199" evidence="1">
    <location>
        <begin position="26"/>
        <end position="55"/>
    </location>
</feature>
<protein>
    <submittedName>
        <fullName evidence="2">Uncharacterized protein</fullName>
    </submittedName>
</protein>
<sequence length="55" mass="5740">MAFNLRALLMTTLALLAFNTSSVYAGDCADKPNGYECGCSAPDQCDGTCLDGLCL</sequence>
<dbReference type="Proteomes" id="UP000799436">
    <property type="component" value="Unassembled WGS sequence"/>
</dbReference>
<accession>A0A6G1L8H7</accession>
<name>A0A6G1L8H7_9PEZI</name>